<keyword evidence="3" id="KW-1185">Reference proteome</keyword>
<proteinExistence type="predicted"/>
<feature type="region of interest" description="Disordered" evidence="1">
    <location>
        <begin position="1"/>
        <end position="56"/>
    </location>
</feature>
<dbReference type="EMBL" id="JAHRHJ020000001">
    <property type="protein sequence ID" value="KAH9331905.1"/>
    <property type="molecule type" value="Genomic_DNA"/>
</dbReference>
<reference evidence="2 3" key="1">
    <citation type="journal article" date="2021" name="Nat. Plants">
        <title>The Taxus genome provides insights into paclitaxel biosynthesis.</title>
        <authorList>
            <person name="Xiong X."/>
            <person name="Gou J."/>
            <person name="Liao Q."/>
            <person name="Li Y."/>
            <person name="Zhou Q."/>
            <person name="Bi G."/>
            <person name="Li C."/>
            <person name="Du R."/>
            <person name="Wang X."/>
            <person name="Sun T."/>
            <person name="Guo L."/>
            <person name="Liang H."/>
            <person name="Lu P."/>
            <person name="Wu Y."/>
            <person name="Zhang Z."/>
            <person name="Ro D.K."/>
            <person name="Shang Y."/>
            <person name="Huang S."/>
            <person name="Yan J."/>
        </authorList>
    </citation>
    <scope>NUCLEOTIDE SEQUENCE [LARGE SCALE GENOMIC DNA]</scope>
    <source>
        <strain evidence="2">Ta-2019</strain>
    </source>
</reference>
<feature type="non-terminal residue" evidence="2">
    <location>
        <position position="77"/>
    </location>
</feature>
<protein>
    <submittedName>
        <fullName evidence="2">Uncharacterized protein</fullName>
    </submittedName>
</protein>
<organism evidence="2 3">
    <name type="scientific">Taxus chinensis</name>
    <name type="common">Chinese yew</name>
    <name type="synonym">Taxus wallichiana var. chinensis</name>
    <dbReference type="NCBI Taxonomy" id="29808"/>
    <lineage>
        <taxon>Eukaryota</taxon>
        <taxon>Viridiplantae</taxon>
        <taxon>Streptophyta</taxon>
        <taxon>Embryophyta</taxon>
        <taxon>Tracheophyta</taxon>
        <taxon>Spermatophyta</taxon>
        <taxon>Pinopsida</taxon>
        <taxon>Pinidae</taxon>
        <taxon>Conifers II</taxon>
        <taxon>Cupressales</taxon>
        <taxon>Taxaceae</taxon>
        <taxon>Taxus</taxon>
    </lineage>
</organism>
<feature type="compositionally biased region" description="Acidic residues" evidence="1">
    <location>
        <begin position="21"/>
        <end position="31"/>
    </location>
</feature>
<evidence type="ECO:0000256" key="1">
    <source>
        <dbReference type="SAM" id="MobiDB-lite"/>
    </source>
</evidence>
<evidence type="ECO:0000313" key="3">
    <source>
        <dbReference type="Proteomes" id="UP000824469"/>
    </source>
</evidence>
<accession>A0AA38H3M0</accession>
<dbReference type="AlphaFoldDB" id="A0AA38H3M0"/>
<sequence>YNEECEEAQNPPVYNVHEFGEEGDEEENEYEEGTHAKGGSEEVNMHGQRTPTPTKEQINVTIEKKVVGIIQQLVDHK</sequence>
<evidence type="ECO:0000313" key="2">
    <source>
        <dbReference type="EMBL" id="KAH9331905.1"/>
    </source>
</evidence>
<feature type="compositionally biased region" description="Polar residues" evidence="1">
    <location>
        <begin position="47"/>
        <end position="56"/>
    </location>
</feature>
<gene>
    <name evidence="2" type="ORF">KI387_004013</name>
</gene>
<feature type="compositionally biased region" description="Basic and acidic residues" evidence="1">
    <location>
        <begin position="32"/>
        <end position="44"/>
    </location>
</feature>
<comment type="caution">
    <text evidence="2">The sequence shown here is derived from an EMBL/GenBank/DDBJ whole genome shotgun (WGS) entry which is preliminary data.</text>
</comment>
<feature type="non-terminal residue" evidence="2">
    <location>
        <position position="1"/>
    </location>
</feature>
<name>A0AA38H3M0_TAXCH</name>
<dbReference type="Proteomes" id="UP000824469">
    <property type="component" value="Unassembled WGS sequence"/>
</dbReference>